<evidence type="ECO:0000256" key="3">
    <source>
        <dbReference type="ARBA" id="ARBA00022670"/>
    </source>
</evidence>
<comment type="cofactor">
    <cofactor evidence="8">
        <name>a divalent metal cation</name>
        <dbReference type="ChEBI" id="CHEBI:60240"/>
    </cofactor>
    <text evidence="8">Binds 2 divalent metal cations per subunit.</text>
</comment>
<feature type="binding site" evidence="8">
    <location>
        <position position="143"/>
    </location>
    <ligand>
        <name>Zn(2+)</name>
        <dbReference type="ChEBI" id="CHEBI:29105"/>
        <label>1</label>
    </ligand>
</feature>
<feature type="binding site" evidence="8">
    <location>
        <position position="195"/>
    </location>
    <ligand>
        <name>Zn(2+)</name>
        <dbReference type="ChEBI" id="CHEBI:29105"/>
        <label>1</label>
    </ligand>
</feature>
<accession>A0A7Z0T729</accession>
<dbReference type="GO" id="GO:0006508">
    <property type="term" value="P:proteolysis"/>
    <property type="evidence" value="ECO:0007669"/>
    <property type="project" value="UniProtKB-KW"/>
</dbReference>
<dbReference type="Gene3D" id="2.40.30.40">
    <property type="entry name" value="Peptidase M42, domain 2"/>
    <property type="match status" value="1"/>
</dbReference>
<evidence type="ECO:0000256" key="2">
    <source>
        <dbReference type="ARBA" id="ARBA00022438"/>
    </source>
</evidence>
<dbReference type="AlphaFoldDB" id="A0A7Z0T729"/>
<dbReference type="InterPro" id="IPR051464">
    <property type="entry name" value="Peptidase_M42_aminopept"/>
</dbReference>
<evidence type="ECO:0008006" key="11">
    <source>
        <dbReference type="Google" id="ProtNLM"/>
    </source>
</evidence>
<keyword evidence="4 8" id="KW-0479">Metal-binding</keyword>
<keyword evidence="5" id="KW-0378">Hydrolase</keyword>
<evidence type="ECO:0000313" key="10">
    <source>
        <dbReference type="Proteomes" id="UP000526184"/>
    </source>
</evidence>
<dbReference type="PANTHER" id="PTHR32481:SF0">
    <property type="entry name" value="AMINOPEPTIDASE YPDE-RELATED"/>
    <property type="match status" value="1"/>
</dbReference>
<dbReference type="Pfam" id="PF05343">
    <property type="entry name" value="Peptidase_M42"/>
    <property type="match status" value="1"/>
</dbReference>
<dbReference type="EMBL" id="JABMKT010000013">
    <property type="protein sequence ID" value="NYV27846.1"/>
    <property type="molecule type" value="Genomic_DNA"/>
</dbReference>
<keyword evidence="2" id="KW-0031">Aminopeptidase</keyword>
<name>A0A7Z0T729_9FUSO</name>
<reference evidence="9 10" key="1">
    <citation type="submission" date="2020-05" db="EMBL/GenBank/DDBJ databases">
        <title>Streptobacillus felis strain LHL191014123.</title>
        <authorList>
            <person name="Fawzy A."/>
            <person name="Rau J."/>
            <person name="Risse K."/>
            <person name="Schauerte N."/>
            <person name="Geiger C."/>
            <person name="Blom J."/>
            <person name="Imirzalioglu C."/>
            <person name="Falgenhauer J."/>
            <person name="Bach A."/>
            <person name="Herden C."/>
            <person name="Eisenberg T."/>
        </authorList>
    </citation>
    <scope>NUCLEOTIDE SEQUENCE [LARGE SCALE GENOMIC DNA]</scope>
    <source>
        <strain evidence="9 10">LHL191014123</strain>
    </source>
</reference>
<dbReference type="InterPro" id="IPR023367">
    <property type="entry name" value="Peptidase_M42_dom2"/>
</dbReference>
<comment type="caution">
    <text evidence="9">The sequence shown here is derived from an EMBL/GenBank/DDBJ whole genome shotgun (WGS) entry which is preliminary data.</text>
</comment>
<dbReference type="PIRSF" id="PIRSF001123">
    <property type="entry name" value="PepA_GA"/>
    <property type="match status" value="1"/>
</dbReference>
<organism evidence="9 10">
    <name type="scientific">Streptobacillus felis</name>
    <dbReference type="NCBI Taxonomy" id="1384509"/>
    <lineage>
        <taxon>Bacteria</taxon>
        <taxon>Fusobacteriati</taxon>
        <taxon>Fusobacteriota</taxon>
        <taxon>Fusobacteriia</taxon>
        <taxon>Fusobacteriales</taxon>
        <taxon>Leptotrichiaceae</taxon>
        <taxon>Streptobacillus</taxon>
    </lineage>
</organism>
<evidence type="ECO:0000256" key="6">
    <source>
        <dbReference type="PIRNR" id="PIRNR001123"/>
    </source>
</evidence>
<protein>
    <recommendedName>
        <fullName evidence="11">Aminopeptidase</fullName>
    </recommendedName>
</protein>
<dbReference type="PANTHER" id="PTHR32481">
    <property type="entry name" value="AMINOPEPTIDASE"/>
    <property type="match status" value="1"/>
</dbReference>
<keyword evidence="3" id="KW-0645">Protease</keyword>
<evidence type="ECO:0000256" key="1">
    <source>
        <dbReference type="ARBA" id="ARBA00006272"/>
    </source>
</evidence>
<keyword evidence="10" id="KW-1185">Reference proteome</keyword>
<evidence type="ECO:0000313" key="9">
    <source>
        <dbReference type="EMBL" id="NYV27846.1"/>
    </source>
</evidence>
<dbReference type="InterPro" id="IPR008007">
    <property type="entry name" value="Peptidase_M42"/>
</dbReference>
<evidence type="ECO:0000256" key="8">
    <source>
        <dbReference type="PIRSR" id="PIRSR001123-2"/>
    </source>
</evidence>
<feature type="binding site" evidence="8">
    <location>
        <position position="173"/>
    </location>
    <ligand>
        <name>Zn(2+)</name>
        <dbReference type="ChEBI" id="CHEBI:29105"/>
        <label>2</label>
    </ligand>
</feature>
<feature type="active site" description="Proton acceptor" evidence="7">
    <location>
        <position position="172"/>
    </location>
</feature>
<evidence type="ECO:0000256" key="5">
    <source>
        <dbReference type="ARBA" id="ARBA00022801"/>
    </source>
</evidence>
<dbReference type="Gene3D" id="3.40.630.10">
    <property type="entry name" value="Zn peptidases"/>
    <property type="match status" value="1"/>
</dbReference>
<dbReference type="RefSeq" id="WP_180135875.1">
    <property type="nucleotide sequence ID" value="NZ_JABMKT010000013.1"/>
</dbReference>
<gene>
    <name evidence="9" type="ORF">HP397_03285</name>
</gene>
<proteinExistence type="inferred from homology"/>
<comment type="similarity">
    <text evidence="1 6">Belongs to the peptidase M42 family.</text>
</comment>
<dbReference type="GO" id="GO:0046872">
    <property type="term" value="F:metal ion binding"/>
    <property type="evidence" value="ECO:0007669"/>
    <property type="project" value="UniProtKB-UniRule"/>
</dbReference>
<feature type="binding site" evidence="8">
    <location>
        <position position="56"/>
    </location>
    <ligand>
        <name>Zn(2+)</name>
        <dbReference type="ChEBI" id="CHEBI:29105"/>
        <label>1</label>
    </ligand>
</feature>
<evidence type="ECO:0000256" key="7">
    <source>
        <dbReference type="PIRSR" id="PIRSR001123-1"/>
    </source>
</evidence>
<feature type="binding site" evidence="8">
    <location>
        <position position="275"/>
    </location>
    <ligand>
        <name>Zn(2+)</name>
        <dbReference type="ChEBI" id="CHEBI:29105"/>
        <label>2</label>
    </ligand>
</feature>
<sequence>MKLLEKLSNADAIASNEKEIRDICQQEINSEYFMDNLGSLIFKKGNNGLKIALFAHMDEVGYMVCEIEPKIKVIPIGNVAKVDANVRITTRDNRKIKAKLNYENLELELGEEEKKYIDYGDMVTFDTEFKEIDENTLEGKSLDDRVGIYTAMEIFKNYGGENTLYFVLTSSEEVGARGAKTSANLINPDMAFVIDVVSTKEDRRLLGKGPLIEFYDKNFIPRKGMLELVKDTFIENMLLFQMDYMKNGGTDATNIHLKQSGILTLVTCIPIIDCHYPKSRVNKNDIKTLIKVYNKILDKIDRNKIHNILIT</sequence>
<evidence type="ECO:0000256" key="4">
    <source>
        <dbReference type="ARBA" id="ARBA00022723"/>
    </source>
</evidence>
<dbReference type="Proteomes" id="UP000526184">
    <property type="component" value="Unassembled WGS sequence"/>
</dbReference>
<feature type="binding site" evidence="8">
    <location>
        <position position="143"/>
    </location>
    <ligand>
        <name>Zn(2+)</name>
        <dbReference type="ChEBI" id="CHEBI:29105"/>
        <label>2</label>
    </ligand>
</feature>
<dbReference type="SUPFAM" id="SSF53187">
    <property type="entry name" value="Zn-dependent exopeptidases"/>
    <property type="match status" value="1"/>
</dbReference>
<dbReference type="GO" id="GO:0004177">
    <property type="term" value="F:aminopeptidase activity"/>
    <property type="evidence" value="ECO:0007669"/>
    <property type="project" value="UniProtKB-UniRule"/>
</dbReference>